<dbReference type="RefSeq" id="XP_003285728.1">
    <property type="nucleotide sequence ID" value="XM_003285680.1"/>
</dbReference>
<sequence length="424" mass="44516">MRFISLLIVFFLLKSAIVLADYQYAICNIVPVDKTAKTISGSIQIYKESESTSLTFDYDIKAENGLEDGNYGNNIQSYGYPSTNLGGVFNPGNAAGPCPESEDPIVGSLNDISLNNGIYIASKYYQTPLLSGENSIIGRAISFYDSSICKEAPQPTLGALATSNLGALAEPTLIATCVIGFGNDTTKPDELTGSNTASSPELNLNAISVLTAAPNTDATITGQVTFVNVEGGVQISSKLNGLSKEAHGFHIHSFGQLSDNGSALGGHWATTGQTHSLPSTLQNSATRHYGDLGNICAFDSEFKNAYYNFTTNYISINGVYGRGFAIHATRDLGDSNVGGARVAQGVIAIANPDVTLNLNTPPTTDFTFDNICANGAFDGQTKNSTSSGSESASGSESDSENGSSKIISSLFVLGLFSSLFVLLL</sequence>
<dbReference type="eggNOG" id="KOG0441">
    <property type="taxonomic scope" value="Eukaryota"/>
</dbReference>
<feature type="domain" description="Superoxide dismutase copper/zinc binding" evidence="3">
    <location>
        <begin position="221"/>
        <end position="347"/>
    </location>
</feature>
<dbReference type="EMBL" id="GL870991">
    <property type="protein sequence ID" value="EGC37789.1"/>
    <property type="molecule type" value="Genomic_DNA"/>
</dbReference>
<dbReference type="OrthoDB" id="2015551at2759"/>
<dbReference type="Proteomes" id="UP000001064">
    <property type="component" value="Unassembled WGS sequence"/>
</dbReference>
<organism evidence="4 5">
    <name type="scientific">Dictyostelium purpureum</name>
    <name type="common">Slime mold</name>
    <dbReference type="NCBI Taxonomy" id="5786"/>
    <lineage>
        <taxon>Eukaryota</taxon>
        <taxon>Amoebozoa</taxon>
        <taxon>Evosea</taxon>
        <taxon>Eumycetozoa</taxon>
        <taxon>Dictyostelia</taxon>
        <taxon>Dictyosteliales</taxon>
        <taxon>Dictyosteliaceae</taxon>
        <taxon>Dictyostelium</taxon>
    </lineage>
</organism>
<dbReference type="SUPFAM" id="SSF49329">
    <property type="entry name" value="Cu,Zn superoxide dismutase-like"/>
    <property type="match status" value="2"/>
</dbReference>
<gene>
    <name evidence="4" type="ORF">DICPUDRAFT_149619</name>
</gene>
<evidence type="ECO:0000256" key="2">
    <source>
        <dbReference type="SAM" id="SignalP"/>
    </source>
</evidence>
<dbReference type="PANTHER" id="PTHR10003">
    <property type="entry name" value="SUPEROXIDE DISMUTASE CU-ZN -RELATED"/>
    <property type="match status" value="1"/>
</dbReference>
<feature type="compositionally biased region" description="Low complexity" evidence="1">
    <location>
        <begin position="384"/>
        <end position="402"/>
    </location>
</feature>
<dbReference type="InterPro" id="IPR036423">
    <property type="entry name" value="SOD-like_Cu/Zn_dom_sf"/>
</dbReference>
<dbReference type="Pfam" id="PF00080">
    <property type="entry name" value="Sod_Cu"/>
    <property type="match status" value="1"/>
</dbReference>
<feature type="signal peptide" evidence="2">
    <location>
        <begin position="1"/>
        <end position="20"/>
    </location>
</feature>
<protein>
    <recommendedName>
        <fullName evidence="3">Superoxide dismutase copper/zinc binding domain-containing protein</fullName>
    </recommendedName>
</protein>
<dbReference type="InterPro" id="IPR001424">
    <property type="entry name" value="SOD_Cu_Zn_dom"/>
</dbReference>
<proteinExistence type="predicted"/>
<dbReference type="GO" id="GO:0005507">
    <property type="term" value="F:copper ion binding"/>
    <property type="evidence" value="ECO:0000318"/>
    <property type="project" value="GO_Central"/>
</dbReference>
<feature type="chain" id="PRO_5003263556" description="Superoxide dismutase copper/zinc binding domain-containing protein" evidence="2">
    <location>
        <begin position="21"/>
        <end position="424"/>
    </location>
</feature>
<evidence type="ECO:0000313" key="4">
    <source>
        <dbReference type="EMBL" id="EGC37789.1"/>
    </source>
</evidence>
<dbReference type="FunFam" id="2.60.40.200:FF:000017">
    <property type="entry name" value="Extracellular superoxide dismutase [Cu-Zn] 2"/>
    <property type="match status" value="1"/>
</dbReference>
<dbReference type="InterPro" id="IPR024134">
    <property type="entry name" value="SOD_Cu/Zn_/chaperone"/>
</dbReference>
<dbReference type="FunCoup" id="F0ZE53">
    <property type="interactions" value="43"/>
</dbReference>
<reference evidence="5" key="1">
    <citation type="journal article" date="2011" name="Genome Biol.">
        <title>Comparative genomics of the social amoebae Dictyostelium discoideum and Dictyostelium purpureum.</title>
        <authorList>
            <consortium name="US DOE Joint Genome Institute (JGI-PGF)"/>
            <person name="Sucgang R."/>
            <person name="Kuo A."/>
            <person name="Tian X."/>
            <person name="Salerno W."/>
            <person name="Parikh A."/>
            <person name="Feasley C.L."/>
            <person name="Dalin E."/>
            <person name="Tu H."/>
            <person name="Huang E."/>
            <person name="Barry K."/>
            <person name="Lindquist E."/>
            <person name="Shapiro H."/>
            <person name="Bruce D."/>
            <person name="Schmutz J."/>
            <person name="Salamov A."/>
            <person name="Fey P."/>
            <person name="Gaudet P."/>
            <person name="Anjard C."/>
            <person name="Babu M.M."/>
            <person name="Basu S."/>
            <person name="Bushmanova Y."/>
            <person name="van der Wel H."/>
            <person name="Katoh-Kurasawa M."/>
            <person name="Dinh C."/>
            <person name="Coutinho P.M."/>
            <person name="Saito T."/>
            <person name="Elias M."/>
            <person name="Schaap P."/>
            <person name="Kay R.R."/>
            <person name="Henrissat B."/>
            <person name="Eichinger L."/>
            <person name="Rivero F."/>
            <person name="Putnam N.H."/>
            <person name="West C.M."/>
            <person name="Loomis W.F."/>
            <person name="Chisholm R.L."/>
            <person name="Shaulsky G."/>
            <person name="Strassmann J.E."/>
            <person name="Queller D.C."/>
            <person name="Kuspa A."/>
            <person name="Grigoriev I.V."/>
        </authorList>
    </citation>
    <scope>NUCLEOTIDE SEQUENCE [LARGE SCALE GENOMIC DNA]</scope>
    <source>
        <strain evidence="5">QSDP1</strain>
    </source>
</reference>
<feature type="region of interest" description="Disordered" evidence="1">
    <location>
        <begin position="382"/>
        <end position="402"/>
    </location>
</feature>
<dbReference type="GO" id="GO:0004784">
    <property type="term" value="F:superoxide dismutase activity"/>
    <property type="evidence" value="ECO:0000318"/>
    <property type="project" value="GO_Central"/>
</dbReference>
<keyword evidence="2" id="KW-0732">Signal</keyword>
<dbReference type="STRING" id="5786.F0ZE53"/>
<dbReference type="FunFam" id="2.60.40.200:FF:000016">
    <property type="entry name" value="Extracellular superoxide dismutase [Cu-Zn] 3"/>
    <property type="match status" value="1"/>
</dbReference>
<dbReference type="InParanoid" id="F0ZE53"/>
<evidence type="ECO:0000256" key="1">
    <source>
        <dbReference type="SAM" id="MobiDB-lite"/>
    </source>
</evidence>
<dbReference type="AlphaFoldDB" id="F0ZE53"/>
<dbReference type="GeneID" id="10499220"/>
<dbReference type="VEuPathDB" id="AmoebaDB:DICPUDRAFT_149619"/>
<dbReference type="Gene3D" id="2.60.40.200">
    <property type="entry name" value="Superoxide dismutase, copper/zinc binding domain"/>
    <property type="match status" value="2"/>
</dbReference>
<dbReference type="KEGG" id="dpp:DICPUDRAFT_149619"/>
<keyword evidence="5" id="KW-1185">Reference proteome</keyword>
<dbReference type="GO" id="GO:0019430">
    <property type="term" value="P:removal of superoxide radicals"/>
    <property type="evidence" value="ECO:0000318"/>
    <property type="project" value="GO_Central"/>
</dbReference>
<name>F0ZE53_DICPU</name>
<evidence type="ECO:0000259" key="3">
    <source>
        <dbReference type="Pfam" id="PF00080"/>
    </source>
</evidence>
<evidence type="ECO:0000313" key="5">
    <source>
        <dbReference type="Proteomes" id="UP000001064"/>
    </source>
</evidence>
<accession>F0ZE53</accession>